<gene>
    <name evidence="1" type="ORF">ADEAN_000484300</name>
</gene>
<evidence type="ECO:0000313" key="1">
    <source>
        <dbReference type="EMBL" id="CAD2217365.1"/>
    </source>
</evidence>
<protein>
    <submittedName>
        <fullName evidence="1">Uncharacterized protein</fullName>
    </submittedName>
</protein>
<sequence length="438" mass="46399">MALRLGLLGAETGENAVDVTEGGRDRLEVELRRLGQVGGLPVVEELKEGGAALALGLDEGGWGHLIVRLGPEELPEGTEHLVAHLQHGGAVRPAEDNVALVEELIDGAFGGDDGFYGAVGVAHNGVLLHVHLEGRLQLRLGLGLRPEHTPNNDGGLTVKGFRGTVEDALDVAGSIAEDDEGHAGLVAHAVGPAGNVNYGAFRVQGQLTERGAGETLGHLTEDGVARALLHVLVRGGLLGLLRLGLLLLNHHVGYHGRHKGVEGGLDVVHLRPAERLDLAHLANEHVRVLIPGLLEGLEVLPLEGGLHQRTGIGGGHGHADTALCLHLGHIHRPALDGVDELDGRVHLLGGVELLVEHTLRHDVAVRGVLYLGPDVVQHHLRLVVGGLAHPLRLEEGEHILHPLRLGRQITGVLVVQTDNGLELFSGLRNCLRICHRLE</sequence>
<dbReference type="Proteomes" id="UP000515908">
    <property type="component" value="Chromosome 08"/>
</dbReference>
<dbReference type="VEuPathDB" id="TriTrypDB:ADEAN_000484300"/>
<accession>A0A7G2CD52</accession>
<keyword evidence="2" id="KW-1185">Reference proteome</keyword>
<proteinExistence type="predicted"/>
<evidence type="ECO:0000313" key="2">
    <source>
        <dbReference type="Proteomes" id="UP000515908"/>
    </source>
</evidence>
<organism evidence="1 2">
    <name type="scientific">Angomonas deanei</name>
    <dbReference type="NCBI Taxonomy" id="59799"/>
    <lineage>
        <taxon>Eukaryota</taxon>
        <taxon>Discoba</taxon>
        <taxon>Euglenozoa</taxon>
        <taxon>Kinetoplastea</taxon>
        <taxon>Metakinetoplastina</taxon>
        <taxon>Trypanosomatida</taxon>
        <taxon>Trypanosomatidae</taxon>
        <taxon>Strigomonadinae</taxon>
        <taxon>Angomonas</taxon>
    </lineage>
</organism>
<dbReference type="AlphaFoldDB" id="A0A7G2CD52"/>
<dbReference type="EMBL" id="LR877152">
    <property type="protein sequence ID" value="CAD2217365.1"/>
    <property type="molecule type" value="Genomic_DNA"/>
</dbReference>
<reference evidence="1 2" key="1">
    <citation type="submission" date="2020-08" db="EMBL/GenBank/DDBJ databases">
        <authorList>
            <person name="Newling K."/>
            <person name="Davey J."/>
            <person name="Forrester S."/>
        </authorList>
    </citation>
    <scope>NUCLEOTIDE SEQUENCE [LARGE SCALE GENOMIC DNA]</scope>
    <source>
        <strain evidence="2">Crithidia deanei Carvalho (ATCC PRA-265)</strain>
    </source>
</reference>
<name>A0A7G2CD52_9TRYP</name>